<dbReference type="PIRSF" id="PIRSF024608">
    <property type="entry name" value="UCP024608"/>
    <property type="match status" value="1"/>
</dbReference>
<proteinExistence type="predicted"/>
<evidence type="ECO:0000259" key="6">
    <source>
        <dbReference type="PROSITE" id="PS51007"/>
    </source>
</evidence>
<dbReference type="PROSITE" id="PS51257">
    <property type="entry name" value="PROKAR_LIPOPROTEIN"/>
    <property type="match status" value="1"/>
</dbReference>
<sequence>MKKILSITAVFLLASCATYTPPTAEEATATIKASFQARGIAQLDRLDQSELQASCSQYATSEMPKAQREKLEKAALDAVKYPANNNWLGDWKVGEQIAQNGRGLQFSDTASTVAGGNCYACHQIQKAEISYGNIGPSLYQYGKLRSGGQAQAPEAIMRYTWAKIWNSHAFNACSNMPRYGAAAILNEDQIRHVMALLLDPQSPVNTQ</sequence>
<feature type="signal peptide" evidence="5">
    <location>
        <begin position="1"/>
        <end position="24"/>
    </location>
</feature>
<dbReference type="Proteomes" id="UP001595556">
    <property type="component" value="Unassembled WGS sequence"/>
</dbReference>
<evidence type="ECO:0000256" key="5">
    <source>
        <dbReference type="SAM" id="SignalP"/>
    </source>
</evidence>
<evidence type="ECO:0000313" key="8">
    <source>
        <dbReference type="Proteomes" id="UP001595556"/>
    </source>
</evidence>
<dbReference type="PROSITE" id="PS51007">
    <property type="entry name" value="CYTC"/>
    <property type="match status" value="1"/>
</dbReference>
<dbReference type="InterPro" id="IPR016823">
    <property type="entry name" value="Thiosulf_SoxX_II"/>
</dbReference>
<dbReference type="InterPro" id="IPR036909">
    <property type="entry name" value="Cyt_c-like_dom_sf"/>
</dbReference>
<keyword evidence="5" id="KW-0732">Signal</keyword>
<evidence type="ECO:0000313" key="7">
    <source>
        <dbReference type="EMBL" id="MFC3146681.1"/>
    </source>
</evidence>
<keyword evidence="1 4" id="KW-0349">Heme</keyword>
<keyword evidence="3 4" id="KW-0408">Iron</keyword>
<reference evidence="8" key="1">
    <citation type="journal article" date="2019" name="Int. J. Syst. Evol. Microbiol.">
        <title>The Global Catalogue of Microorganisms (GCM) 10K type strain sequencing project: providing services to taxonomists for standard genome sequencing and annotation.</title>
        <authorList>
            <consortium name="The Broad Institute Genomics Platform"/>
            <consortium name="The Broad Institute Genome Sequencing Center for Infectious Disease"/>
            <person name="Wu L."/>
            <person name="Ma J."/>
        </authorList>
    </citation>
    <scope>NUCLEOTIDE SEQUENCE [LARGE SCALE GENOMIC DNA]</scope>
    <source>
        <strain evidence="8">KCTC 52168</strain>
    </source>
</reference>
<protein>
    <submittedName>
        <fullName evidence="7">Sulfur oxidation c-type cytochrome SoxX</fullName>
    </submittedName>
</protein>
<keyword evidence="2 4" id="KW-0479">Metal-binding</keyword>
<dbReference type="Gene3D" id="1.10.760.10">
    <property type="entry name" value="Cytochrome c-like domain"/>
    <property type="match status" value="1"/>
</dbReference>
<feature type="domain" description="Cytochrome c" evidence="6">
    <location>
        <begin position="89"/>
        <end position="201"/>
    </location>
</feature>
<evidence type="ECO:0000256" key="3">
    <source>
        <dbReference type="ARBA" id="ARBA00023004"/>
    </source>
</evidence>
<dbReference type="SUPFAM" id="SSF46626">
    <property type="entry name" value="Cytochrome c"/>
    <property type="match status" value="1"/>
</dbReference>
<evidence type="ECO:0000256" key="2">
    <source>
        <dbReference type="ARBA" id="ARBA00022723"/>
    </source>
</evidence>
<evidence type="ECO:0000256" key="1">
    <source>
        <dbReference type="ARBA" id="ARBA00022617"/>
    </source>
</evidence>
<dbReference type="InterPro" id="IPR030999">
    <property type="entry name" value="Thiosulf_SoxX"/>
</dbReference>
<accession>A0ABV7H518</accession>
<feature type="chain" id="PRO_5047538725" evidence="5">
    <location>
        <begin position="25"/>
        <end position="207"/>
    </location>
</feature>
<dbReference type="RefSeq" id="WP_377301089.1">
    <property type="nucleotide sequence ID" value="NZ_CP180191.1"/>
</dbReference>
<dbReference type="Pfam" id="PF00034">
    <property type="entry name" value="Cytochrom_C"/>
    <property type="match status" value="1"/>
</dbReference>
<comment type="caution">
    <text evidence="7">The sequence shown here is derived from an EMBL/GenBank/DDBJ whole genome shotgun (WGS) entry which is preliminary data.</text>
</comment>
<evidence type="ECO:0000256" key="4">
    <source>
        <dbReference type="PROSITE-ProRule" id="PRU00433"/>
    </source>
</evidence>
<name>A0ABV7H518_9BURK</name>
<organism evidence="7 8">
    <name type="scientific">Piscinibacterium candidicorallinum</name>
    <dbReference type="NCBI Taxonomy" id="1793872"/>
    <lineage>
        <taxon>Bacteria</taxon>
        <taxon>Pseudomonadati</taxon>
        <taxon>Pseudomonadota</taxon>
        <taxon>Betaproteobacteria</taxon>
        <taxon>Burkholderiales</taxon>
        <taxon>Piscinibacterium</taxon>
    </lineage>
</organism>
<dbReference type="InterPro" id="IPR009056">
    <property type="entry name" value="Cyt_c-like_dom"/>
</dbReference>
<dbReference type="EMBL" id="JBHRTI010000003">
    <property type="protein sequence ID" value="MFC3146681.1"/>
    <property type="molecule type" value="Genomic_DNA"/>
</dbReference>
<keyword evidence="8" id="KW-1185">Reference proteome</keyword>
<gene>
    <name evidence="7" type="primary">soxX</name>
    <name evidence="7" type="ORF">ACFOEN_03385</name>
</gene>
<dbReference type="NCBIfam" id="TIGR04485">
    <property type="entry name" value="thiosulf_SoxX"/>
    <property type="match status" value="1"/>
</dbReference>